<protein>
    <recommendedName>
        <fullName evidence="2">DNA ligase (ATP)</fullName>
        <ecNumber evidence="2">6.5.1.1</ecNumber>
    </recommendedName>
</protein>
<keyword evidence="5" id="KW-0547">Nucleotide-binding</keyword>
<keyword evidence="3 10" id="KW-0436">Ligase</keyword>
<dbReference type="GO" id="GO:0005524">
    <property type="term" value="F:ATP binding"/>
    <property type="evidence" value="ECO:0007669"/>
    <property type="project" value="UniProtKB-KW"/>
</dbReference>
<dbReference type="InterPro" id="IPR000977">
    <property type="entry name" value="DNA_ligase_ATP-dep"/>
</dbReference>
<dbReference type="Pfam" id="PF04675">
    <property type="entry name" value="DNA_ligase_A_N"/>
    <property type="match status" value="1"/>
</dbReference>
<evidence type="ECO:0000256" key="4">
    <source>
        <dbReference type="ARBA" id="ARBA00022705"/>
    </source>
</evidence>
<dbReference type="PANTHER" id="PTHR45674:SF9">
    <property type="entry name" value="DNA LIGASE 3"/>
    <property type="match status" value="1"/>
</dbReference>
<dbReference type="GO" id="GO:0003677">
    <property type="term" value="F:DNA binding"/>
    <property type="evidence" value="ECO:0007669"/>
    <property type="project" value="InterPro"/>
</dbReference>
<dbReference type="InterPro" id="IPR012308">
    <property type="entry name" value="DNA_ligase_ATP-dep_N"/>
</dbReference>
<keyword evidence="11" id="KW-1185">Reference proteome</keyword>
<evidence type="ECO:0000256" key="6">
    <source>
        <dbReference type="ARBA" id="ARBA00022840"/>
    </source>
</evidence>
<dbReference type="GO" id="GO:0071897">
    <property type="term" value="P:DNA biosynthetic process"/>
    <property type="evidence" value="ECO:0007669"/>
    <property type="project" value="InterPro"/>
</dbReference>
<dbReference type="GO" id="GO:0005634">
    <property type="term" value="C:nucleus"/>
    <property type="evidence" value="ECO:0007669"/>
    <property type="project" value="TreeGrafter"/>
</dbReference>
<dbReference type="SUPFAM" id="SSF117018">
    <property type="entry name" value="ATP-dependent DNA ligase DNA-binding domain"/>
    <property type="match status" value="1"/>
</dbReference>
<organism evidence="10 11">
    <name type="scientific">Fasciolopsis buskii</name>
    <dbReference type="NCBI Taxonomy" id="27845"/>
    <lineage>
        <taxon>Eukaryota</taxon>
        <taxon>Metazoa</taxon>
        <taxon>Spiralia</taxon>
        <taxon>Lophotrochozoa</taxon>
        <taxon>Platyhelminthes</taxon>
        <taxon>Trematoda</taxon>
        <taxon>Digenea</taxon>
        <taxon>Plagiorchiida</taxon>
        <taxon>Echinostomata</taxon>
        <taxon>Echinostomatoidea</taxon>
        <taxon>Fasciolidae</taxon>
        <taxon>Fasciolopsis</taxon>
    </lineage>
</organism>
<evidence type="ECO:0000256" key="2">
    <source>
        <dbReference type="ARBA" id="ARBA00012727"/>
    </source>
</evidence>
<evidence type="ECO:0000256" key="5">
    <source>
        <dbReference type="ARBA" id="ARBA00022741"/>
    </source>
</evidence>
<dbReference type="EC" id="6.5.1.1" evidence="2"/>
<dbReference type="OrthoDB" id="206088at2759"/>
<dbReference type="InterPro" id="IPR016059">
    <property type="entry name" value="DNA_ligase_ATP-dep_CS"/>
</dbReference>
<dbReference type="GO" id="GO:0006281">
    <property type="term" value="P:DNA repair"/>
    <property type="evidence" value="ECO:0007669"/>
    <property type="project" value="InterPro"/>
</dbReference>
<dbReference type="Gene3D" id="1.10.3260.10">
    <property type="entry name" value="DNA ligase, ATP-dependent, N-terminal domain"/>
    <property type="match status" value="1"/>
</dbReference>
<sequence>MDQFSKLCDLLRTVSSHKEKADIIFRYLFRDNVVITFVNFVIFFVRQVDDYLHKLASLSSYPEKLRVITAFTKRCTVRDLIYFVRLIRQDLRINAGNKQILDGLHPQAYSAYQATHDLEDTSISVKVSHVQPYISQAFTQATDLIIDCEILLLDKLTNKPLPFGSLGVHKRTAFQDATVCIFAFDCLYINGESLIDKPVSYRRKVLEKNCTEVPGRVLLSEKQIVEDVAGLNKLMARVFSENLEGLVLKPMHSKYEPGKRHWLKIKKDYLAEGVMADSVDLIVLGAYYGTGSKAGLMSVFLMGAYDPQSRKFATVTKCGNGFTDEMLAQLQKDLHVVKISKESVPPWLCVSKQLIPAFVVKDPKIPSCSAPKKSRHLRSLFSGIVFEIHPTLKGDVERLKKLQRQIVAGNGEFSNSVDSSFLPFVSDDPATHVLVLPGSQDVSFRVMLFGTVD</sequence>
<dbReference type="GO" id="GO:0006310">
    <property type="term" value="P:DNA recombination"/>
    <property type="evidence" value="ECO:0007669"/>
    <property type="project" value="InterPro"/>
</dbReference>
<dbReference type="EMBL" id="LUCM01002667">
    <property type="protein sequence ID" value="KAA0197031.1"/>
    <property type="molecule type" value="Genomic_DNA"/>
</dbReference>
<evidence type="ECO:0000259" key="9">
    <source>
        <dbReference type="PROSITE" id="PS50160"/>
    </source>
</evidence>
<accession>A0A8E0VPE8</accession>
<dbReference type="InterPro" id="IPR012340">
    <property type="entry name" value="NA-bd_OB-fold"/>
</dbReference>
<name>A0A8E0VPE8_9TREM</name>
<dbReference type="Pfam" id="PF04679">
    <property type="entry name" value="DNA_ligase_A_C"/>
    <property type="match status" value="1"/>
</dbReference>
<dbReference type="InterPro" id="IPR050191">
    <property type="entry name" value="ATP-dep_DNA_ligase"/>
</dbReference>
<feature type="domain" description="ATP-dependent DNA ligase family profile" evidence="9">
    <location>
        <begin position="172"/>
        <end position="306"/>
    </location>
</feature>
<comment type="caution">
    <text evidence="10">The sequence shown here is derived from an EMBL/GenBank/DDBJ whole genome shotgun (WGS) entry which is preliminary data.</text>
</comment>
<dbReference type="Pfam" id="PF01068">
    <property type="entry name" value="DNA_ligase_A_M"/>
    <property type="match status" value="1"/>
</dbReference>
<evidence type="ECO:0000256" key="1">
    <source>
        <dbReference type="ARBA" id="ARBA00007572"/>
    </source>
</evidence>
<dbReference type="PROSITE" id="PS50160">
    <property type="entry name" value="DNA_LIGASE_A3"/>
    <property type="match status" value="1"/>
</dbReference>
<keyword evidence="6" id="KW-0067">ATP-binding</keyword>
<dbReference type="AlphaFoldDB" id="A0A8E0VPE8"/>
<gene>
    <name evidence="10" type="ORF">FBUS_08370</name>
</gene>
<dbReference type="GO" id="GO:0006273">
    <property type="term" value="P:lagging strand elongation"/>
    <property type="evidence" value="ECO:0007669"/>
    <property type="project" value="TreeGrafter"/>
</dbReference>
<dbReference type="SUPFAM" id="SSF56091">
    <property type="entry name" value="DNA ligase/mRNA capping enzyme, catalytic domain"/>
    <property type="match status" value="1"/>
</dbReference>
<evidence type="ECO:0000256" key="3">
    <source>
        <dbReference type="ARBA" id="ARBA00022598"/>
    </source>
</evidence>
<evidence type="ECO:0000313" key="11">
    <source>
        <dbReference type="Proteomes" id="UP000728185"/>
    </source>
</evidence>
<evidence type="ECO:0000256" key="8">
    <source>
        <dbReference type="RuleBase" id="RU004196"/>
    </source>
</evidence>
<dbReference type="InterPro" id="IPR036599">
    <property type="entry name" value="DNA_ligase_N_sf"/>
</dbReference>
<dbReference type="PROSITE" id="PS00333">
    <property type="entry name" value="DNA_LIGASE_A2"/>
    <property type="match status" value="1"/>
</dbReference>
<proteinExistence type="inferred from homology"/>
<reference evidence="10" key="1">
    <citation type="submission" date="2019-05" db="EMBL/GenBank/DDBJ databases">
        <title>Annotation for the trematode Fasciolopsis buski.</title>
        <authorList>
            <person name="Choi Y.-J."/>
        </authorList>
    </citation>
    <scope>NUCLEOTIDE SEQUENCE</scope>
    <source>
        <strain evidence="10">HT</strain>
        <tissue evidence="10">Whole worm</tissue>
    </source>
</reference>
<comment type="similarity">
    <text evidence="1 8">Belongs to the ATP-dependent DNA ligase family.</text>
</comment>
<dbReference type="GO" id="GO:0003910">
    <property type="term" value="F:DNA ligase (ATP) activity"/>
    <property type="evidence" value="ECO:0007669"/>
    <property type="project" value="UniProtKB-EC"/>
</dbReference>
<dbReference type="PANTHER" id="PTHR45674">
    <property type="entry name" value="DNA LIGASE 1/3 FAMILY MEMBER"/>
    <property type="match status" value="1"/>
</dbReference>
<dbReference type="Gene3D" id="2.40.50.140">
    <property type="entry name" value="Nucleic acid-binding proteins"/>
    <property type="match status" value="1"/>
</dbReference>
<comment type="catalytic activity">
    <reaction evidence="7">
        <text>ATP + (deoxyribonucleotide)n-3'-hydroxyl + 5'-phospho-(deoxyribonucleotide)m = (deoxyribonucleotide)n+m + AMP + diphosphate.</text>
        <dbReference type="EC" id="6.5.1.1"/>
    </reaction>
</comment>
<dbReference type="Gene3D" id="3.30.1490.70">
    <property type="match status" value="1"/>
</dbReference>
<evidence type="ECO:0000313" key="10">
    <source>
        <dbReference type="EMBL" id="KAA0197031.1"/>
    </source>
</evidence>
<dbReference type="NCBIfam" id="TIGR00574">
    <property type="entry name" value="dnl1"/>
    <property type="match status" value="1"/>
</dbReference>
<keyword evidence="4" id="KW-0235">DNA replication</keyword>
<dbReference type="InterPro" id="IPR012310">
    <property type="entry name" value="DNA_ligase_ATP-dep_cent"/>
</dbReference>
<evidence type="ECO:0000256" key="7">
    <source>
        <dbReference type="ARBA" id="ARBA00034003"/>
    </source>
</evidence>
<dbReference type="InterPro" id="IPR012309">
    <property type="entry name" value="DNA_ligase_ATP-dep_C"/>
</dbReference>
<dbReference type="SUPFAM" id="SSF50249">
    <property type="entry name" value="Nucleic acid-binding proteins"/>
    <property type="match status" value="1"/>
</dbReference>
<dbReference type="Proteomes" id="UP000728185">
    <property type="component" value="Unassembled WGS sequence"/>
</dbReference>